<feature type="non-terminal residue" evidence="2">
    <location>
        <position position="1"/>
    </location>
</feature>
<organism evidence="2 3">
    <name type="scientific">Timema podura</name>
    <name type="common">Walking stick</name>
    <dbReference type="NCBI Taxonomy" id="61482"/>
    <lineage>
        <taxon>Eukaryota</taxon>
        <taxon>Metazoa</taxon>
        <taxon>Ecdysozoa</taxon>
        <taxon>Arthropoda</taxon>
        <taxon>Hexapoda</taxon>
        <taxon>Insecta</taxon>
        <taxon>Pterygota</taxon>
        <taxon>Neoptera</taxon>
        <taxon>Polyneoptera</taxon>
        <taxon>Phasmatodea</taxon>
        <taxon>Timematodea</taxon>
        <taxon>Timematoidea</taxon>
        <taxon>Timematidae</taxon>
        <taxon>Timema</taxon>
    </lineage>
</organism>
<feature type="region of interest" description="Disordered" evidence="1">
    <location>
        <begin position="52"/>
        <end position="76"/>
    </location>
</feature>
<sequence length="183" mass="19780">NGQTALSIAQKLGYITVVETLKVVTEMTITTTTTTTLEEKYRVVAPESMQETFMSDSEDEGGEVNPNLRGGRVENHFGKKNPVHLTEIRTSISPSSAIDLNTTSALANYATDGGSDTITLVAIGNVVIGRQGLSPFICLLNLPAPPHTAGGDEMLDMAMNVYGKPTHAQHVYLPYYQGQMQYT</sequence>
<evidence type="ECO:0000313" key="3">
    <source>
        <dbReference type="Proteomes" id="UP001153148"/>
    </source>
</evidence>
<dbReference type="EMBL" id="CAJPIN010022251">
    <property type="protein sequence ID" value="CAG2062786.1"/>
    <property type="molecule type" value="Genomic_DNA"/>
</dbReference>
<comment type="caution">
    <text evidence="2">The sequence shown here is derived from an EMBL/GenBank/DDBJ whole genome shotgun (WGS) entry which is preliminary data.</text>
</comment>
<feature type="non-terminal residue" evidence="2">
    <location>
        <position position="183"/>
    </location>
</feature>
<accession>A0ABN7P7W1</accession>
<evidence type="ECO:0000256" key="1">
    <source>
        <dbReference type="SAM" id="MobiDB-lite"/>
    </source>
</evidence>
<name>A0ABN7P7W1_TIMPD</name>
<protein>
    <submittedName>
        <fullName evidence="2">Uncharacterized protein</fullName>
    </submittedName>
</protein>
<dbReference type="Proteomes" id="UP001153148">
    <property type="component" value="Unassembled WGS sequence"/>
</dbReference>
<evidence type="ECO:0000313" key="2">
    <source>
        <dbReference type="EMBL" id="CAG2062786.1"/>
    </source>
</evidence>
<proteinExistence type="predicted"/>
<keyword evidence="3" id="KW-1185">Reference proteome</keyword>
<reference evidence="2" key="1">
    <citation type="submission" date="2021-03" db="EMBL/GenBank/DDBJ databases">
        <authorList>
            <person name="Tran Van P."/>
        </authorList>
    </citation>
    <scope>NUCLEOTIDE SEQUENCE</scope>
</reference>
<gene>
    <name evidence="2" type="ORF">TPAB3V08_LOCUS9734</name>
</gene>